<feature type="region of interest" description="Disordered" evidence="2">
    <location>
        <begin position="325"/>
        <end position="364"/>
    </location>
</feature>
<proteinExistence type="predicted"/>
<protein>
    <submittedName>
        <fullName evidence="3">Uncharacterized protein</fullName>
    </submittedName>
</protein>
<name>A0A146K2Y3_9EUKA</name>
<dbReference type="AlphaFoldDB" id="A0A146K2Y3"/>
<accession>A0A146K2Y3</accession>
<gene>
    <name evidence="3" type="ORF">TPC1_30534</name>
</gene>
<feature type="compositionally biased region" description="Polar residues" evidence="2">
    <location>
        <begin position="341"/>
        <end position="351"/>
    </location>
</feature>
<organism evidence="3">
    <name type="scientific">Trepomonas sp. PC1</name>
    <dbReference type="NCBI Taxonomy" id="1076344"/>
    <lineage>
        <taxon>Eukaryota</taxon>
        <taxon>Metamonada</taxon>
        <taxon>Diplomonadida</taxon>
        <taxon>Hexamitidae</taxon>
        <taxon>Hexamitinae</taxon>
        <taxon>Trepomonas</taxon>
    </lineage>
</organism>
<feature type="non-terminal residue" evidence="3">
    <location>
        <position position="573"/>
    </location>
</feature>
<dbReference type="EMBL" id="GDID01006635">
    <property type="protein sequence ID" value="JAP89971.1"/>
    <property type="molecule type" value="Transcribed_RNA"/>
</dbReference>
<evidence type="ECO:0000313" key="3">
    <source>
        <dbReference type="EMBL" id="JAP89971.1"/>
    </source>
</evidence>
<evidence type="ECO:0000256" key="2">
    <source>
        <dbReference type="SAM" id="MobiDB-lite"/>
    </source>
</evidence>
<reference evidence="3" key="1">
    <citation type="submission" date="2015-07" db="EMBL/GenBank/DDBJ databases">
        <title>Adaptation to a free-living lifestyle via gene acquisitions in the diplomonad Trepomonas sp. PC1.</title>
        <authorList>
            <person name="Xu F."/>
            <person name="Jerlstrom-Hultqvist J."/>
            <person name="Kolisko M."/>
            <person name="Simpson A.G.B."/>
            <person name="Roger A.J."/>
            <person name="Svard S.G."/>
            <person name="Andersson J.O."/>
        </authorList>
    </citation>
    <scope>NUCLEOTIDE SEQUENCE</scope>
    <source>
        <strain evidence="3">PC1</strain>
    </source>
</reference>
<feature type="non-terminal residue" evidence="3">
    <location>
        <position position="1"/>
    </location>
</feature>
<evidence type="ECO:0000256" key="1">
    <source>
        <dbReference type="SAM" id="Coils"/>
    </source>
</evidence>
<keyword evidence="1" id="KW-0175">Coiled coil</keyword>
<feature type="coiled-coil region" evidence="1">
    <location>
        <begin position="474"/>
        <end position="516"/>
    </location>
</feature>
<sequence>ENMPHEDRIKFYRSLLNNPKMTKIYAFPEPNELFRPEHTDFLIAAQKFSHQVSKAALKKLLSISLTVFNLLKYLRPLPKHIFSFVFNLSFLEDQQLILAISVLFVRSFCQVSFVDLKTQLKLLHLAEFAFRVPKHLFQTDSVQRFLSSQIFNLVQSEFKILDLILTKKPVFVYCLLIARLGAEYQLQRKENVTEEIQIAEEMYQKADSVVDGEIIKFEYENQQASGEVERNLESKLQKTRILQQAQCKIPNQHESPKSQQNEPIFVKSTQIPQTQPDLASQLLRNIHSQNKRDAEELNQLISGLQQDLEERGFRKPTVYCQEKKPNPVFVSKNPGKGFRQKGQTKSNQENLGVQKIQKQSKRQTEQEKISLANVQETEPQISFYERLQKGVKRPVKEVQPLAQVPLAPKSEKQLLKEIELQCFQIGSQIASKLQEPSQSSSLEEPSDSVGERVKQQIQSFLEAKKGLNLGKSDLNQIELNVQQSNIEKRNETAELLNQIQENLKQSHSQIAELEKSKGQSQILIHSEQKSQVSDELLNMIKRLQVNKLEDLQIKCIESGVEGSFVKVGQIENE</sequence>